<evidence type="ECO:0000259" key="9">
    <source>
        <dbReference type="PROSITE" id="PS50048"/>
    </source>
</evidence>
<dbReference type="GO" id="GO:0003677">
    <property type="term" value="F:DNA binding"/>
    <property type="evidence" value="ECO:0007669"/>
    <property type="project" value="UniProtKB-KW"/>
</dbReference>
<organism evidence="10 11">
    <name type="scientific">Heliocybe sulcata</name>
    <dbReference type="NCBI Taxonomy" id="5364"/>
    <lineage>
        <taxon>Eukaryota</taxon>
        <taxon>Fungi</taxon>
        <taxon>Dikarya</taxon>
        <taxon>Basidiomycota</taxon>
        <taxon>Agaricomycotina</taxon>
        <taxon>Agaricomycetes</taxon>
        <taxon>Gloeophyllales</taxon>
        <taxon>Gloeophyllaceae</taxon>
        <taxon>Heliocybe</taxon>
    </lineage>
</organism>
<dbReference type="SMART" id="SM00066">
    <property type="entry name" value="GAL4"/>
    <property type="match status" value="1"/>
</dbReference>
<dbReference type="GO" id="GO:0000981">
    <property type="term" value="F:DNA-binding transcription factor activity, RNA polymerase II-specific"/>
    <property type="evidence" value="ECO:0007669"/>
    <property type="project" value="InterPro"/>
</dbReference>
<protein>
    <recommendedName>
        <fullName evidence="9">Zn(2)-C6 fungal-type domain-containing protein</fullName>
    </recommendedName>
</protein>
<dbReference type="SUPFAM" id="SSF57701">
    <property type="entry name" value="Zn2/Cys6 DNA-binding domain"/>
    <property type="match status" value="1"/>
</dbReference>
<gene>
    <name evidence="10" type="ORF">OE88DRAFT_1736281</name>
</gene>
<evidence type="ECO:0000256" key="8">
    <source>
        <dbReference type="SAM" id="MobiDB-lite"/>
    </source>
</evidence>
<evidence type="ECO:0000256" key="6">
    <source>
        <dbReference type="ARBA" id="ARBA00023163"/>
    </source>
</evidence>
<dbReference type="InterPro" id="IPR001138">
    <property type="entry name" value="Zn2Cys6_DnaBD"/>
</dbReference>
<dbReference type="InterPro" id="IPR036864">
    <property type="entry name" value="Zn2-C6_fun-type_DNA-bd_sf"/>
</dbReference>
<evidence type="ECO:0000256" key="7">
    <source>
        <dbReference type="ARBA" id="ARBA00023242"/>
    </source>
</evidence>
<dbReference type="Proteomes" id="UP000305948">
    <property type="component" value="Unassembled WGS sequence"/>
</dbReference>
<dbReference type="SMART" id="SM00906">
    <property type="entry name" value="Fungal_trans"/>
    <property type="match status" value="1"/>
</dbReference>
<keyword evidence="6" id="KW-0804">Transcription</keyword>
<dbReference type="Gene3D" id="4.10.240.10">
    <property type="entry name" value="Zn(2)-C6 fungal-type DNA-binding domain"/>
    <property type="match status" value="1"/>
</dbReference>
<comment type="subcellular location">
    <subcellularLocation>
        <location evidence="1">Nucleus</location>
    </subcellularLocation>
</comment>
<sequence>MSAPGPLHTPGDSENELTPEAPLGSTVKKRSSRACDRCRKTKNKCEPAEEGSACKSCTAAGIDCTFLGPTHKRGPPKGYIHALEQRWYLAESMLGAVLASPDPRAQAVISTLRQDALAREVLNKIDIGPFGSTGRAMNSSFPSMEDLFYGEQTVPQPHGPARANRQSRVSREFVSFVQDRTMTPEEVSQWRDHLGDLLSTPTQSNYSPLEPRSSTSSSSQYQNPEPGASSSEPPAQKRRLDDSFSVPEGRPDFSRMYTMDPAPNATEASWTSDDEGSEAFGQLSLDEKKEVRYHGKASGLHLLGRNERTDDFRAGGIWNFPLARALLGTSPPADSEEFNVKTPDLKTQQRLLDLYFAYINPTLPVIHKPLFLKKFESGSVELSSQTGTRIWILLLLAIFSVSETILSSKEKSESDSHYFADAMKILRRNVEHSQPLVCKALLLIGLHEIAMGSPERAWLYIGIAIRMAQDLGLNRAADNWRLGGSEMFSAVESGVRKRIWWSCCIAEAHICSFLGRPMSIGRNDSDLELPEVDKEEDEELWPVTEDGDAPHEPVQSNTSSCFRHSASLSMIVSDIIRNMYPVRQSANGSKRASLTQLQSNLSQWYNELPQSLRYEKSKPPAPHVFLLNVQYWSAILLLNRACLPSRMERKAPTSSLFAHDYTGRSPVTVQCLDACQSSAAHISTLVDEYRIKYGLQRTSPILIPYIQSAGIMHAATLMLRKSNKGAYLGWSQCLAALDEMKSVWPSAHNAWQLLNGVKLRPDDSLGPSMSVADPPTHYRAVHEGTASTQTGATHGQQMPGDTADAAQNLGDMLGVEYDGDLGQFYSGYEGMSADSSPPWAPWSSTFFQPGIPMGPSPPPGYQEAPDPALVHTYTDREGNMYFDPSFHGSRSFDPL</sequence>
<evidence type="ECO:0000256" key="5">
    <source>
        <dbReference type="ARBA" id="ARBA00023125"/>
    </source>
</evidence>
<dbReference type="STRING" id="5364.A0A5C3MYG6"/>
<evidence type="ECO:0000313" key="10">
    <source>
        <dbReference type="EMBL" id="TFK49983.1"/>
    </source>
</evidence>
<dbReference type="PANTHER" id="PTHR31313:SF78">
    <property type="entry name" value="TRANSCRIPTION FACTOR DOMAIN-CONTAINING PROTEIN"/>
    <property type="match status" value="1"/>
</dbReference>
<evidence type="ECO:0000256" key="2">
    <source>
        <dbReference type="ARBA" id="ARBA00022723"/>
    </source>
</evidence>
<keyword evidence="2" id="KW-0479">Metal-binding</keyword>
<keyword evidence="7" id="KW-0539">Nucleus</keyword>
<dbReference type="CDD" id="cd00067">
    <property type="entry name" value="GAL4"/>
    <property type="match status" value="1"/>
</dbReference>
<dbReference type="PROSITE" id="PS00463">
    <property type="entry name" value="ZN2_CY6_FUNGAL_1"/>
    <property type="match status" value="1"/>
</dbReference>
<evidence type="ECO:0000256" key="4">
    <source>
        <dbReference type="ARBA" id="ARBA00023015"/>
    </source>
</evidence>
<dbReference type="AlphaFoldDB" id="A0A5C3MYG6"/>
<dbReference type="Pfam" id="PF00172">
    <property type="entry name" value="Zn_clus"/>
    <property type="match status" value="1"/>
</dbReference>
<feature type="compositionally biased region" description="Low complexity" evidence="8">
    <location>
        <begin position="213"/>
        <end position="234"/>
    </location>
</feature>
<keyword evidence="4" id="KW-0805">Transcription regulation</keyword>
<keyword evidence="11" id="KW-1185">Reference proteome</keyword>
<dbReference type="InterPro" id="IPR051615">
    <property type="entry name" value="Transcr_Regulatory_Elem"/>
</dbReference>
<dbReference type="GO" id="GO:0005634">
    <property type="term" value="C:nucleus"/>
    <property type="evidence" value="ECO:0007669"/>
    <property type="project" value="UniProtKB-SubCell"/>
</dbReference>
<feature type="domain" description="Zn(2)-C6 fungal-type" evidence="9">
    <location>
        <begin position="34"/>
        <end position="66"/>
    </location>
</feature>
<proteinExistence type="predicted"/>
<dbReference type="EMBL" id="ML213514">
    <property type="protein sequence ID" value="TFK49983.1"/>
    <property type="molecule type" value="Genomic_DNA"/>
</dbReference>
<name>A0A5C3MYG6_9AGAM</name>
<dbReference type="GO" id="GO:0008270">
    <property type="term" value="F:zinc ion binding"/>
    <property type="evidence" value="ECO:0007669"/>
    <property type="project" value="InterPro"/>
</dbReference>
<keyword evidence="3" id="KW-0862">Zinc</keyword>
<feature type="region of interest" description="Disordered" evidence="8">
    <location>
        <begin position="1"/>
        <end position="29"/>
    </location>
</feature>
<dbReference type="GO" id="GO:0006351">
    <property type="term" value="P:DNA-templated transcription"/>
    <property type="evidence" value="ECO:0007669"/>
    <property type="project" value="InterPro"/>
</dbReference>
<dbReference type="OrthoDB" id="2123952at2759"/>
<dbReference type="PANTHER" id="PTHR31313">
    <property type="entry name" value="TY1 ENHANCER ACTIVATOR"/>
    <property type="match status" value="1"/>
</dbReference>
<feature type="region of interest" description="Disordered" evidence="8">
    <location>
        <begin position="196"/>
        <end position="278"/>
    </location>
</feature>
<accession>A0A5C3MYG6</accession>
<dbReference type="PROSITE" id="PS50048">
    <property type="entry name" value="ZN2_CY6_FUNGAL_2"/>
    <property type="match status" value="1"/>
</dbReference>
<evidence type="ECO:0000313" key="11">
    <source>
        <dbReference type="Proteomes" id="UP000305948"/>
    </source>
</evidence>
<evidence type="ECO:0000256" key="3">
    <source>
        <dbReference type="ARBA" id="ARBA00022833"/>
    </source>
</evidence>
<dbReference type="Pfam" id="PF04082">
    <property type="entry name" value="Fungal_trans"/>
    <property type="match status" value="1"/>
</dbReference>
<reference evidence="10 11" key="1">
    <citation type="journal article" date="2019" name="Nat. Ecol. Evol.">
        <title>Megaphylogeny resolves global patterns of mushroom evolution.</title>
        <authorList>
            <person name="Varga T."/>
            <person name="Krizsan K."/>
            <person name="Foldi C."/>
            <person name="Dima B."/>
            <person name="Sanchez-Garcia M."/>
            <person name="Sanchez-Ramirez S."/>
            <person name="Szollosi G.J."/>
            <person name="Szarkandi J.G."/>
            <person name="Papp V."/>
            <person name="Albert L."/>
            <person name="Andreopoulos W."/>
            <person name="Angelini C."/>
            <person name="Antonin V."/>
            <person name="Barry K.W."/>
            <person name="Bougher N.L."/>
            <person name="Buchanan P."/>
            <person name="Buyck B."/>
            <person name="Bense V."/>
            <person name="Catcheside P."/>
            <person name="Chovatia M."/>
            <person name="Cooper J."/>
            <person name="Damon W."/>
            <person name="Desjardin D."/>
            <person name="Finy P."/>
            <person name="Geml J."/>
            <person name="Haridas S."/>
            <person name="Hughes K."/>
            <person name="Justo A."/>
            <person name="Karasinski D."/>
            <person name="Kautmanova I."/>
            <person name="Kiss B."/>
            <person name="Kocsube S."/>
            <person name="Kotiranta H."/>
            <person name="LaButti K.M."/>
            <person name="Lechner B.E."/>
            <person name="Liimatainen K."/>
            <person name="Lipzen A."/>
            <person name="Lukacs Z."/>
            <person name="Mihaltcheva S."/>
            <person name="Morgado L.N."/>
            <person name="Niskanen T."/>
            <person name="Noordeloos M.E."/>
            <person name="Ohm R.A."/>
            <person name="Ortiz-Santana B."/>
            <person name="Ovrebo C."/>
            <person name="Racz N."/>
            <person name="Riley R."/>
            <person name="Savchenko A."/>
            <person name="Shiryaev A."/>
            <person name="Soop K."/>
            <person name="Spirin V."/>
            <person name="Szebenyi C."/>
            <person name="Tomsovsky M."/>
            <person name="Tulloss R.E."/>
            <person name="Uehling J."/>
            <person name="Grigoriev I.V."/>
            <person name="Vagvolgyi C."/>
            <person name="Papp T."/>
            <person name="Martin F.M."/>
            <person name="Miettinen O."/>
            <person name="Hibbett D.S."/>
            <person name="Nagy L.G."/>
        </authorList>
    </citation>
    <scope>NUCLEOTIDE SEQUENCE [LARGE SCALE GENOMIC DNA]</scope>
    <source>
        <strain evidence="10 11">OMC1185</strain>
    </source>
</reference>
<dbReference type="InterPro" id="IPR007219">
    <property type="entry name" value="XnlR_reg_dom"/>
</dbReference>
<keyword evidence="5" id="KW-0238">DNA-binding</keyword>
<dbReference type="CDD" id="cd12148">
    <property type="entry name" value="fungal_TF_MHR"/>
    <property type="match status" value="1"/>
</dbReference>
<evidence type="ECO:0000256" key="1">
    <source>
        <dbReference type="ARBA" id="ARBA00004123"/>
    </source>
</evidence>